<keyword evidence="8" id="KW-0235">DNA replication</keyword>
<accession>A0A059Y2K0</accession>
<dbReference type="Gene3D" id="3.70.10.10">
    <property type="match status" value="1"/>
</dbReference>
<gene>
    <name evidence="12" type="ORF">K668_00010</name>
</gene>
<keyword evidence="5" id="KW-0963">Cytoplasm</keyword>
<comment type="subunit">
    <text evidence="4">Forms a ring-shaped head-to-tail homodimer around DNA which binds and tethers DNA polymerases and other proteins to the DNA. The DNA replisome complex has a single clamp-loading complex (3 tau and 1 each of delta, delta', psi and chi subunits) which binds 3 Pol III cores (1 core on the leading strand and 2 on the lagging strand) each with a beta sliding clamp dimer. Additional proteins in the replisome are other copies of gamma, psi and chi, Ssb, DNA helicase and RNA primase.</text>
</comment>
<organism evidence="12 13">
    <name type="scientific">Mycoplasmopsis bovis CQ-W70</name>
    <dbReference type="NCBI Taxonomy" id="1316930"/>
    <lineage>
        <taxon>Bacteria</taxon>
        <taxon>Bacillati</taxon>
        <taxon>Mycoplasmatota</taxon>
        <taxon>Mycoplasmoidales</taxon>
        <taxon>Metamycoplasmataceae</taxon>
        <taxon>Mycoplasmopsis</taxon>
    </lineage>
</organism>
<evidence type="ECO:0000256" key="8">
    <source>
        <dbReference type="ARBA" id="ARBA00022705"/>
    </source>
</evidence>
<dbReference type="AlphaFoldDB" id="A0A059Y2K0"/>
<dbReference type="KEGG" id="mbq:K668_00010"/>
<evidence type="ECO:0000256" key="4">
    <source>
        <dbReference type="ARBA" id="ARBA00011400"/>
    </source>
</evidence>
<dbReference type="GO" id="GO:0005737">
    <property type="term" value="C:cytoplasm"/>
    <property type="evidence" value="ECO:0007669"/>
    <property type="project" value="UniProtKB-SubCell"/>
</dbReference>
<dbReference type="GO" id="GO:0003887">
    <property type="term" value="F:DNA-directed DNA polymerase activity"/>
    <property type="evidence" value="ECO:0007669"/>
    <property type="project" value="UniProtKB-KW"/>
</dbReference>
<dbReference type="InterPro" id="IPR001001">
    <property type="entry name" value="DNA_polIII_beta"/>
</dbReference>
<dbReference type="Proteomes" id="UP000027182">
    <property type="component" value="Chromosome"/>
</dbReference>
<comment type="similarity">
    <text evidence="3">Belongs to the beta sliding clamp family.</text>
</comment>
<evidence type="ECO:0000313" key="12">
    <source>
        <dbReference type="EMBL" id="AIA33595.1"/>
    </source>
</evidence>
<evidence type="ECO:0000256" key="10">
    <source>
        <dbReference type="ARBA" id="ARBA00023125"/>
    </source>
</evidence>
<dbReference type="PANTHER" id="PTHR30478:SF0">
    <property type="entry name" value="BETA SLIDING CLAMP"/>
    <property type="match status" value="1"/>
</dbReference>
<dbReference type="InterPro" id="IPR022637">
    <property type="entry name" value="DNA_polIII_beta_cen"/>
</dbReference>
<evidence type="ECO:0000256" key="2">
    <source>
        <dbReference type="ARBA" id="ARBA00004496"/>
    </source>
</evidence>
<dbReference type="RefSeq" id="WP_013954487.1">
    <property type="nucleotide sequence ID" value="NZ_CP005933.1"/>
</dbReference>
<keyword evidence="9" id="KW-0239">DNA-directed DNA polymerase</keyword>
<dbReference type="PATRIC" id="fig|1316930.3.peg.2"/>
<dbReference type="Gene3D" id="3.10.150.10">
    <property type="entry name" value="DNA Polymerase III, subunit A, domain 2"/>
    <property type="match status" value="1"/>
</dbReference>
<comment type="function">
    <text evidence="1">Confers DNA tethering and processivity to DNA polymerases and other proteins. Acts as a clamp, forming a ring around DNA (a reaction catalyzed by the clamp-loading complex) which diffuses in an ATP-independent manner freely and bidirectionally along dsDNA. Initially characterized for its ability to contact the catalytic subunit of DNA polymerase III (Pol III), a complex, multichain enzyme responsible for most of the replicative synthesis in bacteria; Pol III exhibits 3'-5' exonuclease proofreading activity. The beta chain is required for initiation of replication as well as for processivity of DNA replication.</text>
</comment>
<evidence type="ECO:0000256" key="9">
    <source>
        <dbReference type="ARBA" id="ARBA00022932"/>
    </source>
</evidence>
<dbReference type="GO" id="GO:0003677">
    <property type="term" value="F:DNA binding"/>
    <property type="evidence" value="ECO:0007669"/>
    <property type="project" value="UniProtKB-KW"/>
</dbReference>
<evidence type="ECO:0000256" key="3">
    <source>
        <dbReference type="ARBA" id="ARBA00010752"/>
    </source>
</evidence>
<proteinExistence type="inferred from homology"/>
<dbReference type="Pfam" id="PF02767">
    <property type="entry name" value="DNA_pol3_beta_2"/>
    <property type="match status" value="1"/>
</dbReference>
<protein>
    <submittedName>
        <fullName evidence="12">DNA polymerase III subunit beta</fullName>
    </submittedName>
</protein>
<dbReference type="GO" id="GO:0008408">
    <property type="term" value="F:3'-5' exonuclease activity"/>
    <property type="evidence" value="ECO:0007669"/>
    <property type="project" value="InterPro"/>
</dbReference>
<keyword evidence="7" id="KW-0548">Nucleotidyltransferase</keyword>
<evidence type="ECO:0000256" key="5">
    <source>
        <dbReference type="ARBA" id="ARBA00022490"/>
    </source>
</evidence>
<evidence type="ECO:0000256" key="6">
    <source>
        <dbReference type="ARBA" id="ARBA00022679"/>
    </source>
</evidence>
<dbReference type="GO" id="GO:0009360">
    <property type="term" value="C:DNA polymerase III complex"/>
    <property type="evidence" value="ECO:0007669"/>
    <property type="project" value="InterPro"/>
</dbReference>
<dbReference type="HOGENOM" id="CLU_038149_2_2_14"/>
<sequence>MKIIVNKNFLDDIIEIVSRFSDPISSLYGMRCIKITANKNFVKFEASNEITNIIKKINVDDSKIIVEEDGELLVQANYFKSIIKKLNGFIEIKTYFNKMEIRQQDSVYTLTLNELISFPQIDENINIKKFNINTEEFKKAVKNVAFAASNGANLIYKCINFKSSGNKLNLAATDTFRLAYYSIKTDQLLDDFDFSVNAKDVKELLPADAPKIVTMFYNSIKFGVEYDNTIITARITDLPYHNVEQLFNKAISNTKHKITIEKSEFNNILNKIWINSSSDKQNRIELKISNNEINIYTKLDELGDSNVKTTKFILDGSPFVFDMNFNYLKEAIAITEGETYILIDEKVQNIVLFSKDNPNSKQIITPLRR</sequence>
<evidence type="ECO:0000259" key="11">
    <source>
        <dbReference type="Pfam" id="PF02767"/>
    </source>
</evidence>
<dbReference type="PANTHER" id="PTHR30478">
    <property type="entry name" value="DNA POLYMERASE III SUBUNIT BETA"/>
    <property type="match status" value="1"/>
</dbReference>
<dbReference type="InterPro" id="IPR046938">
    <property type="entry name" value="DNA_clamp_sf"/>
</dbReference>
<dbReference type="CDD" id="cd00140">
    <property type="entry name" value="beta_clamp"/>
    <property type="match status" value="1"/>
</dbReference>
<keyword evidence="6" id="KW-0808">Transferase</keyword>
<keyword evidence="10" id="KW-0238">DNA-binding</keyword>
<evidence type="ECO:0000313" key="13">
    <source>
        <dbReference type="Proteomes" id="UP000027182"/>
    </source>
</evidence>
<dbReference type="EMBL" id="CP005933">
    <property type="protein sequence ID" value="AIA33595.1"/>
    <property type="molecule type" value="Genomic_DNA"/>
</dbReference>
<comment type="subcellular location">
    <subcellularLocation>
        <location evidence="2">Cytoplasm</location>
    </subcellularLocation>
</comment>
<dbReference type="SUPFAM" id="SSF55979">
    <property type="entry name" value="DNA clamp"/>
    <property type="match status" value="3"/>
</dbReference>
<reference evidence="12 13" key="1">
    <citation type="submission" date="2013-04" db="EMBL/GenBank/DDBJ databases">
        <authorList>
            <person name="Lin L."/>
            <person name="Zeng Z."/>
            <person name="Xie J."/>
            <person name="Luo L."/>
            <person name="Yang Z."/>
            <person name="Liang W."/>
            <person name="Lin H."/>
            <person name="Dong C."/>
            <person name="Sun Y."/>
        </authorList>
    </citation>
    <scope>NUCLEOTIDE SEQUENCE [LARGE SCALE GENOMIC DNA]</scope>
    <source>
        <strain evidence="12 13">CQ-W70</strain>
    </source>
</reference>
<dbReference type="SMART" id="SM00480">
    <property type="entry name" value="POL3Bc"/>
    <property type="match status" value="1"/>
</dbReference>
<feature type="domain" description="DNA polymerase III beta sliding clamp central" evidence="11">
    <location>
        <begin position="132"/>
        <end position="237"/>
    </location>
</feature>
<name>A0A059Y2K0_MYCBV</name>
<evidence type="ECO:0000256" key="7">
    <source>
        <dbReference type="ARBA" id="ARBA00022695"/>
    </source>
</evidence>
<evidence type="ECO:0000256" key="1">
    <source>
        <dbReference type="ARBA" id="ARBA00002266"/>
    </source>
</evidence>
<dbReference type="GO" id="GO:0006271">
    <property type="term" value="P:DNA strand elongation involved in DNA replication"/>
    <property type="evidence" value="ECO:0007669"/>
    <property type="project" value="TreeGrafter"/>
</dbReference>